<dbReference type="EMBL" id="JAUESC010000004">
    <property type="protein sequence ID" value="KAK0596484.1"/>
    <property type="molecule type" value="Genomic_DNA"/>
</dbReference>
<reference evidence="2" key="2">
    <citation type="submission" date="2023-06" db="EMBL/GenBank/DDBJ databases">
        <authorList>
            <person name="Swenson N.G."/>
            <person name="Wegrzyn J.L."/>
            <person name="Mcevoy S.L."/>
        </authorList>
    </citation>
    <scope>NUCLEOTIDE SEQUENCE</scope>
    <source>
        <strain evidence="2">NS2018</strain>
        <tissue evidence="2">Leaf</tissue>
    </source>
</reference>
<evidence type="ECO:0000256" key="1">
    <source>
        <dbReference type="SAM" id="MobiDB-lite"/>
    </source>
</evidence>
<evidence type="ECO:0000313" key="2">
    <source>
        <dbReference type="EMBL" id="KAK0596484.1"/>
    </source>
</evidence>
<comment type="caution">
    <text evidence="2">The sequence shown here is derived from an EMBL/GenBank/DDBJ whole genome shotgun (WGS) entry which is preliminary data.</text>
</comment>
<feature type="region of interest" description="Disordered" evidence="1">
    <location>
        <begin position="1"/>
        <end position="35"/>
    </location>
</feature>
<protein>
    <submittedName>
        <fullName evidence="2">Uncharacterized protein</fullName>
    </submittedName>
</protein>
<accession>A0AA39VRW2</accession>
<keyword evidence="3" id="KW-1185">Reference proteome</keyword>
<organism evidence="2 3">
    <name type="scientific">Acer saccharum</name>
    <name type="common">Sugar maple</name>
    <dbReference type="NCBI Taxonomy" id="4024"/>
    <lineage>
        <taxon>Eukaryota</taxon>
        <taxon>Viridiplantae</taxon>
        <taxon>Streptophyta</taxon>
        <taxon>Embryophyta</taxon>
        <taxon>Tracheophyta</taxon>
        <taxon>Spermatophyta</taxon>
        <taxon>Magnoliopsida</taxon>
        <taxon>eudicotyledons</taxon>
        <taxon>Gunneridae</taxon>
        <taxon>Pentapetalae</taxon>
        <taxon>rosids</taxon>
        <taxon>malvids</taxon>
        <taxon>Sapindales</taxon>
        <taxon>Sapindaceae</taxon>
        <taxon>Hippocastanoideae</taxon>
        <taxon>Acereae</taxon>
        <taxon>Acer</taxon>
    </lineage>
</organism>
<dbReference type="AlphaFoldDB" id="A0AA39VRW2"/>
<dbReference type="Proteomes" id="UP001168877">
    <property type="component" value="Unassembled WGS sequence"/>
</dbReference>
<proteinExistence type="predicted"/>
<name>A0AA39VRW2_ACESA</name>
<reference evidence="2" key="1">
    <citation type="journal article" date="2022" name="Plant J.">
        <title>Strategies of tolerance reflected in two North American maple genomes.</title>
        <authorList>
            <person name="McEvoy S.L."/>
            <person name="Sezen U.U."/>
            <person name="Trouern-Trend A."/>
            <person name="McMahon S.M."/>
            <person name="Schaberg P.G."/>
            <person name="Yang J."/>
            <person name="Wegrzyn J.L."/>
            <person name="Swenson N.G."/>
        </authorList>
    </citation>
    <scope>NUCLEOTIDE SEQUENCE</scope>
    <source>
        <strain evidence="2">NS2018</strain>
    </source>
</reference>
<sequence>MPRSSRPTSSKRRASRAPRESLLDAQTTVDSDVEDHQRDRLHFSLDHSVTLMLPGDRAAWNPPENAVAIYGAILSYGVTLPLHRHNSLQTATGY</sequence>
<evidence type="ECO:0000313" key="3">
    <source>
        <dbReference type="Proteomes" id="UP001168877"/>
    </source>
</evidence>
<gene>
    <name evidence="2" type="ORF">LWI29_016131</name>
</gene>